<dbReference type="STRING" id="416016.SAMN05443547_0259"/>
<dbReference type="Proteomes" id="UP000184611">
    <property type="component" value="Unassembled WGS sequence"/>
</dbReference>
<dbReference type="EMBL" id="FRYK01000001">
    <property type="protein sequence ID" value="SHO71940.1"/>
    <property type="molecule type" value="Genomic_DNA"/>
</dbReference>
<feature type="transmembrane region" description="Helical" evidence="1">
    <location>
        <begin position="118"/>
        <end position="142"/>
    </location>
</feature>
<dbReference type="OrthoDB" id="982493at2"/>
<accession>A0A1M7ZT42</accession>
<proteinExistence type="predicted"/>
<evidence type="ECO:0000313" key="3">
    <source>
        <dbReference type="Proteomes" id="UP000184611"/>
    </source>
</evidence>
<evidence type="ECO:0000256" key="1">
    <source>
        <dbReference type="SAM" id="Phobius"/>
    </source>
</evidence>
<evidence type="ECO:0000313" key="2">
    <source>
        <dbReference type="EMBL" id="SHO71940.1"/>
    </source>
</evidence>
<protein>
    <submittedName>
        <fullName evidence="2">Exosortase F-associated protein</fullName>
    </submittedName>
</protein>
<dbReference type="RefSeq" id="WP_073580642.1">
    <property type="nucleotide sequence ID" value="NZ_CBCSEA010000003.1"/>
</dbReference>
<name>A0A1M7ZT42_9FLAO</name>
<reference evidence="3" key="1">
    <citation type="submission" date="2016-12" db="EMBL/GenBank/DDBJ databases">
        <authorList>
            <person name="Varghese N."/>
            <person name="Submissions S."/>
        </authorList>
    </citation>
    <scope>NUCLEOTIDE SEQUENCE [LARGE SCALE GENOMIC DNA]</scope>
    <source>
        <strain evidence="3">DSM 18830</strain>
    </source>
</reference>
<keyword evidence="1" id="KW-1133">Transmembrane helix</keyword>
<keyword evidence="3" id="KW-1185">Reference proteome</keyword>
<feature type="transmembrane region" description="Helical" evidence="1">
    <location>
        <begin position="63"/>
        <end position="81"/>
    </location>
</feature>
<dbReference type="InterPro" id="IPR026414">
    <property type="entry name" value="ExosoTase_F-assoc_memb"/>
</dbReference>
<feature type="transmembrane region" description="Helical" evidence="1">
    <location>
        <begin position="93"/>
        <end position="112"/>
    </location>
</feature>
<sequence>MLKELLRNKKRLFFIGLALLGLILVRALEDKLFYDPFLSFFKIDYLNKPVPDLNRYLLFENLLLRYTLNTFFSLIIIRFLFNERNLMILSGYLFLFLFVVLITIFFGLLHLFKEPDYLILFYIRRFLIQPLFLVLFIPAFYYQQISR</sequence>
<dbReference type="NCBIfam" id="TIGR04127">
    <property type="entry name" value="flavo_near_exo"/>
    <property type="match status" value="1"/>
</dbReference>
<keyword evidence="1" id="KW-0812">Transmembrane</keyword>
<gene>
    <name evidence="2" type="ORF">SAMN05443547_0259</name>
</gene>
<dbReference type="AlphaFoldDB" id="A0A1M7ZT42"/>
<organism evidence="2 3">
    <name type="scientific">Flavobacterium cucumis</name>
    <dbReference type="NCBI Taxonomy" id="416016"/>
    <lineage>
        <taxon>Bacteria</taxon>
        <taxon>Pseudomonadati</taxon>
        <taxon>Bacteroidota</taxon>
        <taxon>Flavobacteriia</taxon>
        <taxon>Flavobacteriales</taxon>
        <taxon>Flavobacteriaceae</taxon>
        <taxon>Flavobacterium</taxon>
    </lineage>
</organism>
<keyword evidence="1" id="KW-0472">Membrane</keyword>